<feature type="compositionally biased region" description="Basic residues" evidence="1">
    <location>
        <begin position="20"/>
        <end position="33"/>
    </location>
</feature>
<dbReference type="EMBL" id="CADCUJ010000014">
    <property type="protein sequence ID" value="CAA9333329.1"/>
    <property type="molecule type" value="Genomic_DNA"/>
</dbReference>
<evidence type="ECO:0000256" key="1">
    <source>
        <dbReference type="SAM" id="MobiDB-lite"/>
    </source>
</evidence>
<gene>
    <name evidence="2" type="ORF">AVDCRST_MAG72-247</name>
</gene>
<feature type="compositionally biased region" description="Basic and acidic residues" evidence="1">
    <location>
        <begin position="48"/>
        <end position="61"/>
    </location>
</feature>
<feature type="region of interest" description="Disordered" evidence="1">
    <location>
        <begin position="1"/>
        <end position="61"/>
    </location>
</feature>
<organism evidence="2">
    <name type="scientific">uncultured Nocardioidaceae bacterium</name>
    <dbReference type="NCBI Taxonomy" id="253824"/>
    <lineage>
        <taxon>Bacteria</taxon>
        <taxon>Bacillati</taxon>
        <taxon>Actinomycetota</taxon>
        <taxon>Actinomycetes</taxon>
        <taxon>Propionibacteriales</taxon>
        <taxon>Nocardioidaceae</taxon>
        <taxon>environmental samples</taxon>
    </lineage>
</organism>
<proteinExistence type="predicted"/>
<evidence type="ECO:0000313" key="2">
    <source>
        <dbReference type="EMBL" id="CAA9333329.1"/>
    </source>
</evidence>
<sequence>DQVTRCPTPLREGSDDGRVRRGYRRRLRLRRRPDRSAHQRLGAGTAEDAVRPHPQGDRHRL</sequence>
<reference evidence="2" key="1">
    <citation type="submission" date="2020-02" db="EMBL/GenBank/DDBJ databases">
        <authorList>
            <person name="Meier V. D."/>
        </authorList>
    </citation>
    <scope>NUCLEOTIDE SEQUENCE</scope>
    <source>
        <strain evidence="2">AVDCRST_MAG72</strain>
    </source>
</reference>
<feature type="non-terminal residue" evidence="2">
    <location>
        <position position="1"/>
    </location>
</feature>
<accession>A0A6J4LMW6</accession>
<dbReference type="AlphaFoldDB" id="A0A6J4LMW6"/>
<name>A0A6J4LMW6_9ACTN</name>
<feature type="non-terminal residue" evidence="2">
    <location>
        <position position="61"/>
    </location>
</feature>
<protein>
    <submittedName>
        <fullName evidence="2">Uncharacterized protein</fullName>
    </submittedName>
</protein>